<accession>A0A919U2V3</accession>
<evidence type="ECO:0000256" key="2">
    <source>
        <dbReference type="SAM" id="Phobius"/>
    </source>
</evidence>
<proteinExistence type="predicted"/>
<keyword evidence="2" id="KW-0812">Transmembrane</keyword>
<dbReference type="AlphaFoldDB" id="A0A919U2V3"/>
<feature type="transmembrane region" description="Helical" evidence="2">
    <location>
        <begin position="117"/>
        <end position="137"/>
    </location>
</feature>
<name>A0A919U2V3_9CELL</name>
<evidence type="ECO:0000313" key="3">
    <source>
        <dbReference type="EMBL" id="GIG22686.1"/>
    </source>
</evidence>
<sequence>MVKDTDRSSSSIPRRSAASASATTGQPTTGAPGVAPATPGATLVQGPPVAHAAGVPTPAPSAEAGSARPAPPASPRETTAPSTGAPARGRTPTIPTQRVPPADELAPTTPRRRKVPIAVAGAVAFALVATGSATWGIQRDRAQAAEEARQQAHSRVDEVVAAQGADAAASRTVGEHATLVVYDAGRAQVQSAAQAALAHAAATLAATPQAGDGPRAALQGASDALTTAAADPHVSFAALRTATAGLAAPDQAAVQAQAAWQAAEDARIAAEQAAAAQAAADAAARAAAKPAKARTTTRSRTSTSSSSTTAPEPETSGGAGTVYPADSIGAALNSFRSSQGLGTLAIVSSGARVSHARAMAASDSIYHSGATPEIVGRVSGPSSSAMINAYANSASHRAIMVGNYSTAYIGAVTAPCSMGGNSYGECLYTAITFG</sequence>
<feature type="compositionally biased region" description="Low complexity" evidence="1">
    <location>
        <begin position="8"/>
        <end position="42"/>
    </location>
</feature>
<dbReference type="RefSeq" id="WP_203757671.1">
    <property type="nucleotide sequence ID" value="NZ_BONK01000012.1"/>
</dbReference>
<evidence type="ECO:0000256" key="1">
    <source>
        <dbReference type="SAM" id="MobiDB-lite"/>
    </source>
</evidence>
<reference evidence="3" key="1">
    <citation type="submission" date="2021-01" db="EMBL/GenBank/DDBJ databases">
        <title>Whole genome shotgun sequence of Cellulomonas chitinilytica NBRC 110799.</title>
        <authorList>
            <person name="Komaki H."/>
            <person name="Tamura T."/>
        </authorList>
    </citation>
    <scope>NUCLEOTIDE SEQUENCE</scope>
    <source>
        <strain evidence="3">NBRC 110799</strain>
    </source>
</reference>
<evidence type="ECO:0000313" key="4">
    <source>
        <dbReference type="Proteomes" id="UP000632740"/>
    </source>
</evidence>
<dbReference type="EMBL" id="BONK01000012">
    <property type="protein sequence ID" value="GIG22686.1"/>
    <property type="molecule type" value="Genomic_DNA"/>
</dbReference>
<feature type="compositionally biased region" description="Low complexity" evidence="1">
    <location>
        <begin position="298"/>
        <end position="309"/>
    </location>
</feature>
<keyword evidence="4" id="KW-1185">Reference proteome</keyword>
<keyword evidence="2" id="KW-0472">Membrane</keyword>
<feature type="region of interest" description="Disordered" evidence="1">
    <location>
        <begin position="287"/>
        <end position="322"/>
    </location>
</feature>
<feature type="region of interest" description="Disordered" evidence="1">
    <location>
        <begin position="1"/>
        <end position="111"/>
    </location>
</feature>
<protein>
    <submittedName>
        <fullName evidence="3">Uncharacterized protein</fullName>
    </submittedName>
</protein>
<dbReference type="Proteomes" id="UP000632740">
    <property type="component" value="Unassembled WGS sequence"/>
</dbReference>
<organism evidence="3 4">
    <name type="scientific">Cellulomonas chitinilytica</name>
    <dbReference type="NCBI Taxonomy" id="398759"/>
    <lineage>
        <taxon>Bacteria</taxon>
        <taxon>Bacillati</taxon>
        <taxon>Actinomycetota</taxon>
        <taxon>Actinomycetes</taxon>
        <taxon>Micrococcales</taxon>
        <taxon>Cellulomonadaceae</taxon>
        <taxon>Cellulomonas</taxon>
    </lineage>
</organism>
<comment type="caution">
    <text evidence="3">The sequence shown here is derived from an EMBL/GenBank/DDBJ whole genome shotgun (WGS) entry which is preliminary data.</text>
</comment>
<gene>
    <name evidence="3" type="ORF">Cch01nite_34100</name>
</gene>
<keyword evidence="2" id="KW-1133">Transmembrane helix</keyword>